<gene>
    <name evidence="1" type="ORF">DPMN_100767</name>
</gene>
<keyword evidence="2" id="KW-1185">Reference proteome</keyword>
<evidence type="ECO:0000313" key="2">
    <source>
        <dbReference type="Proteomes" id="UP000828390"/>
    </source>
</evidence>
<name>A0A9D4LIR9_DREPO</name>
<dbReference type="EMBL" id="JAIWYP010000003">
    <property type="protein sequence ID" value="KAH3858147.1"/>
    <property type="molecule type" value="Genomic_DNA"/>
</dbReference>
<dbReference type="AlphaFoldDB" id="A0A9D4LIR9"/>
<dbReference type="Proteomes" id="UP000828390">
    <property type="component" value="Unassembled WGS sequence"/>
</dbReference>
<reference evidence="1" key="2">
    <citation type="submission" date="2020-11" db="EMBL/GenBank/DDBJ databases">
        <authorList>
            <person name="McCartney M.A."/>
            <person name="Auch B."/>
            <person name="Kono T."/>
            <person name="Mallez S."/>
            <person name="Becker A."/>
            <person name="Gohl D.M."/>
            <person name="Silverstein K.A.T."/>
            <person name="Koren S."/>
            <person name="Bechman K.B."/>
            <person name="Herman A."/>
            <person name="Abrahante J.E."/>
            <person name="Garbe J."/>
        </authorList>
    </citation>
    <scope>NUCLEOTIDE SEQUENCE</scope>
    <source>
        <strain evidence="1">Duluth1</strain>
        <tissue evidence="1">Whole animal</tissue>
    </source>
</reference>
<sequence>MGTPEEAISPQKTHISAETQMYPMCTHTTFTPFHKNNRNILSQCRWTTFLTHTAYIICVTFKR</sequence>
<evidence type="ECO:0000313" key="1">
    <source>
        <dbReference type="EMBL" id="KAH3858147.1"/>
    </source>
</evidence>
<reference evidence="1" key="1">
    <citation type="journal article" date="2019" name="bioRxiv">
        <title>The Genome of the Zebra Mussel, Dreissena polymorpha: A Resource for Invasive Species Research.</title>
        <authorList>
            <person name="McCartney M.A."/>
            <person name="Auch B."/>
            <person name="Kono T."/>
            <person name="Mallez S."/>
            <person name="Zhang Y."/>
            <person name="Obille A."/>
            <person name="Becker A."/>
            <person name="Abrahante J.E."/>
            <person name="Garbe J."/>
            <person name="Badalamenti J.P."/>
            <person name="Herman A."/>
            <person name="Mangelson H."/>
            <person name="Liachko I."/>
            <person name="Sullivan S."/>
            <person name="Sone E.D."/>
            <person name="Koren S."/>
            <person name="Silverstein K.A.T."/>
            <person name="Beckman K.B."/>
            <person name="Gohl D.M."/>
        </authorList>
    </citation>
    <scope>NUCLEOTIDE SEQUENCE</scope>
    <source>
        <strain evidence="1">Duluth1</strain>
        <tissue evidence="1">Whole animal</tissue>
    </source>
</reference>
<protein>
    <submittedName>
        <fullName evidence="1">Uncharacterized protein</fullName>
    </submittedName>
</protein>
<proteinExistence type="predicted"/>
<organism evidence="1 2">
    <name type="scientific">Dreissena polymorpha</name>
    <name type="common">Zebra mussel</name>
    <name type="synonym">Mytilus polymorpha</name>
    <dbReference type="NCBI Taxonomy" id="45954"/>
    <lineage>
        <taxon>Eukaryota</taxon>
        <taxon>Metazoa</taxon>
        <taxon>Spiralia</taxon>
        <taxon>Lophotrochozoa</taxon>
        <taxon>Mollusca</taxon>
        <taxon>Bivalvia</taxon>
        <taxon>Autobranchia</taxon>
        <taxon>Heteroconchia</taxon>
        <taxon>Euheterodonta</taxon>
        <taxon>Imparidentia</taxon>
        <taxon>Neoheterodontei</taxon>
        <taxon>Myida</taxon>
        <taxon>Dreissenoidea</taxon>
        <taxon>Dreissenidae</taxon>
        <taxon>Dreissena</taxon>
    </lineage>
</organism>
<comment type="caution">
    <text evidence="1">The sequence shown here is derived from an EMBL/GenBank/DDBJ whole genome shotgun (WGS) entry which is preliminary data.</text>
</comment>
<accession>A0A9D4LIR9</accession>